<accession>A0A9W3B555</accession>
<keyword evidence="1" id="KW-1185">Reference proteome</keyword>
<dbReference type="OrthoDB" id="10393308at2759"/>
<proteinExistence type="predicted"/>
<name>A0A9W3B555_BIOGL</name>
<sequence>MHIISDVTCGPVPGSYDNARAEYDICSTPEVKHFITRKPCPPDNKDLCRLHPVVQLMNRMIHTKCQEAGLVKWEILQPDLIITDALIFYNSRSRNKKMKRVLQNCTCHCDITIKINIFVS</sequence>
<dbReference type="GeneID" id="106078812"/>
<reference evidence="2" key="1">
    <citation type="submission" date="2025-08" db="UniProtKB">
        <authorList>
            <consortium name="RefSeq"/>
        </authorList>
    </citation>
    <scope>IDENTIFICATION</scope>
</reference>
<dbReference type="Proteomes" id="UP001165740">
    <property type="component" value="Chromosome 8"/>
</dbReference>
<dbReference type="RefSeq" id="XP_055894612.1">
    <property type="nucleotide sequence ID" value="XM_056038637.1"/>
</dbReference>
<protein>
    <submittedName>
        <fullName evidence="2">Uncharacterized protein LOC106078812</fullName>
    </submittedName>
</protein>
<evidence type="ECO:0000313" key="2">
    <source>
        <dbReference type="RefSeq" id="XP_055894612.1"/>
    </source>
</evidence>
<dbReference type="AlphaFoldDB" id="A0A9W3B555"/>
<organism evidence="1 2">
    <name type="scientific">Biomphalaria glabrata</name>
    <name type="common">Bloodfluke planorb</name>
    <name type="synonym">Freshwater snail</name>
    <dbReference type="NCBI Taxonomy" id="6526"/>
    <lineage>
        <taxon>Eukaryota</taxon>
        <taxon>Metazoa</taxon>
        <taxon>Spiralia</taxon>
        <taxon>Lophotrochozoa</taxon>
        <taxon>Mollusca</taxon>
        <taxon>Gastropoda</taxon>
        <taxon>Heterobranchia</taxon>
        <taxon>Euthyneura</taxon>
        <taxon>Panpulmonata</taxon>
        <taxon>Hygrophila</taxon>
        <taxon>Lymnaeoidea</taxon>
        <taxon>Planorbidae</taxon>
        <taxon>Biomphalaria</taxon>
    </lineage>
</organism>
<gene>
    <name evidence="2" type="primary">LOC106078812</name>
</gene>
<evidence type="ECO:0000313" key="1">
    <source>
        <dbReference type="Proteomes" id="UP001165740"/>
    </source>
</evidence>